<dbReference type="RefSeq" id="WP_204700679.1">
    <property type="nucleotide sequence ID" value="NZ_JAFBDQ010000003.1"/>
</dbReference>
<dbReference type="CDD" id="cd03366">
    <property type="entry name" value="TOPRIM_TopoIIA_GyrB"/>
    <property type="match status" value="1"/>
</dbReference>
<dbReference type="HAMAP" id="MF_01898">
    <property type="entry name" value="GyrB"/>
    <property type="match status" value="1"/>
</dbReference>
<dbReference type="CDD" id="cd00822">
    <property type="entry name" value="TopoII_Trans_DNA_gyrase"/>
    <property type="match status" value="1"/>
</dbReference>
<dbReference type="InterPro" id="IPR002288">
    <property type="entry name" value="DNA_gyrase_B_C"/>
</dbReference>
<evidence type="ECO:0000256" key="10">
    <source>
        <dbReference type="ARBA" id="ARBA00063644"/>
    </source>
</evidence>
<feature type="compositionally biased region" description="Basic residues" evidence="12">
    <location>
        <begin position="387"/>
        <end position="396"/>
    </location>
</feature>
<comment type="subcellular location">
    <subcellularLocation>
        <location evidence="11">Cytoplasm</location>
    </subcellularLocation>
</comment>
<dbReference type="FunFam" id="3.30.230.10:FF:000005">
    <property type="entry name" value="DNA gyrase subunit B"/>
    <property type="match status" value="1"/>
</dbReference>
<dbReference type="NCBIfam" id="NF004189">
    <property type="entry name" value="PRK05644.1"/>
    <property type="match status" value="1"/>
</dbReference>
<comment type="caution">
    <text evidence="14">The sequence shown here is derived from an EMBL/GenBank/DDBJ whole genome shotgun (WGS) entry which is preliminary data.</text>
</comment>
<dbReference type="InterPro" id="IPR014721">
    <property type="entry name" value="Ribsml_uS5_D2-typ_fold_subgr"/>
</dbReference>
<dbReference type="InterPro" id="IPR013759">
    <property type="entry name" value="Topo_IIA_B_C"/>
</dbReference>
<dbReference type="FunFam" id="3.30.565.10:FF:000002">
    <property type="entry name" value="DNA gyrase subunit B"/>
    <property type="match status" value="1"/>
</dbReference>
<evidence type="ECO:0000313" key="15">
    <source>
        <dbReference type="Proteomes" id="UP000774000"/>
    </source>
</evidence>
<comment type="cofactor">
    <cofactor evidence="11">
        <name>Mg(2+)</name>
        <dbReference type="ChEBI" id="CHEBI:18420"/>
    </cofactor>
    <cofactor evidence="11">
        <name>Mn(2+)</name>
        <dbReference type="ChEBI" id="CHEBI:29035"/>
    </cofactor>
    <cofactor evidence="11">
        <name>Ca(2+)</name>
        <dbReference type="ChEBI" id="CHEBI:29108"/>
    </cofactor>
    <text evidence="11">Binds two Mg(2+) per subunit. The magnesium ions form salt bridges with both the protein and the DNA. Can also accept other divalent metal cations, such as Mn(2+) or Ca(2+).</text>
</comment>
<dbReference type="Pfam" id="PF00204">
    <property type="entry name" value="DNA_gyraseB"/>
    <property type="match status" value="1"/>
</dbReference>
<evidence type="ECO:0000256" key="9">
    <source>
        <dbReference type="ARBA" id="ARBA00023235"/>
    </source>
</evidence>
<evidence type="ECO:0000256" key="1">
    <source>
        <dbReference type="ARBA" id="ARBA00000185"/>
    </source>
</evidence>
<feature type="domain" description="Toprim" evidence="13">
    <location>
        <begin position="418"/>
        <end position="532"/>
    </location>
</feature>
<evidence type="ECO:0000259" key="13">
    <source>
        <dbReference type="PROSITE" id="PS50880"/>
    </source>
</evidence>
<dbReference type="InterPro" id="IPR020568">
    <property type="entry name" value="Ribosomal_Su5_D2-typ_SF"/>
</dbReference>
<dbReference type="NCBIfam" id="TIGR01059">
    <property type="entry name" value="gyrB"/>
    <property type="match status" value="1"/>
</dbReference>
<dbReference type="Pfam" id="PF02518">
    <property type="entry name" value="HATPase_c"/>
    <property type="match status" value="1"/>
</dbReference>
<proteinExistence type="inferred from homology"/>
<dbReference type="InterPro" id="IPR000565">
    <property type="entry name" value="Topo_IIA_B"/>
</dbReference>
<feature type="region of interest" description="Disordered" evidence="12">
    <location>
        <begin position="387"/>
        <end position="412"/>
    </location>
</feature>
<evidence type="ECO:0000256" key="5">
    <source>
        <dbReference type="ARBA" id="ARBA00022840"/>
    </source>
</evidence>
<dbReference type="InterPro" id="IPR001241">
    <property type="entry name" value="Topo_IIA"/>
</dbReference>
<comment type="function">
    <text evidence="11">A type II topoisomerase that negatively supercoils closed circular double-stranded (ds) DNA in an ATP-dependent manner to modulate DNA topology and maintain chromosomes in an underwound state. Negative supercoiling favors strand separation, and DNA replication, transcription, recombination and repair, all of which involve strand separation. Also able to catalyze the interconversion of other topological isomers of dsDNA rings, including catenanes and knotted rings. Type II topoisomerases break and join 2 DNA strands simultaneously in an ATP-dependent manner.</text>
</comment>
<dbReference type="CDD" id="cd16928">
    <property type="entry name" value="HATPase_GyrB-like"/>
    <property type="match status" value="1"/>
</dbReference>
<dbReference type="Gene3D" id="3.30.230.10">
    <property type="match status" value="1"/>
</dbReference>
<dbReference type="GO" id="GO:0046872">
    <property type="term" value="F:metal ion binding"/>
    <property type="evidence" value="ECO:0007669"/>
    <property type="project" value="UniProtKB-KW"/>
</dbReference>
<dbReference type="InterPro" id="IPR013760">
    <property type="entry name" value="Topo_IIA-like_dom_sf"/>
</dbReference>
<dbReference type="SUPFAM" id="SSF56719">
    <property type="entry name" value="Type II DNA topoisomerase"/>
    <property type="match status" value="1"/>
</dbReference>
<evidence type="ECO:0000256" key="6">
    <source>
        <dbReference type="ARBA" id="ARBA00022842"/>
    </source>
</evidence>
<dbReference type="PRINTS" id="PR01159">
    <property type="entry name" value="DNAGYRASEB"/>
</dbReference>
<dbReference type="SUPFAM" id="SSF55874">
    <property type="entry name" value="ATPase domain of HSP90 chaperone/DNA topoisomerase II/histidine kinase"/>
    <property type="match status" value="1"/>
</dbReference>
<dbReference type="GO" id="GO:0034335">
    <property type="term" value="F:DNA negative supercoiling activity"/>
    <property type="evidence" value="ECO:0007669"/>
    <property type="project" value="UniProtKB-ARBA"/>
</dbReference>
<feature type="binding site" evidence="11">
    <location>
        <position position="424"/>
    </location>
    <ligand>
        <name>Mg(2+)</name>
        <dbReference type="ChEBI" id="CHEBI:18420"/>
        <label>1</label>
        <note>catalytic</note>
    </ligand>
</feature>
<dbReference type="Pfam" id="PF01751">
    <property type="entry name" value="Toprim"/>
    <property type="match status" value="1"/>
</dbReference>
<dbReference type="PROSITE" id="PS50880">
    <property type="entry name" value="TOPRIM"/>
    <property type="match status" value="1"/>
</dbReference>
<dbReference type="FunFam" id="3.40.50.670:FF:000002">
    <property type="entry name" value="DNA gyrase subunit B"/>
    <property type="match status" value="1"/>
</dbReference>
<feature type="binding site" evidence="11">
    <location>
        <position position="497"/>
    </location>
    <ligand>
        <name>Mg(2+)</name>
        <dbReference type="ChEBI" id="CHEBI:18420"/>
        <label>1</label>
        <note>catalytic</note>
    </ligand>
</feature>
<feature type="site" description="Interaction with DNA" evidence="11">
    <location>
        <position position="449"/>
    </location>
</feature>
<dbReference type="GO" id="GO:0005737">
    <property type="term" value="C:cytoplasm"/>
    <property type="evidence" value="ECO:0007669"/>
    <property type="project" value="UniProtKB-SubCell"/>
</dbReference>
<dbReference type="GO" id="GO:0005524">
    <property type="term" value="F:ATP binding"/>
    <property type="evidence" value="ECO:0007669"/>
    <property type="project" value="UniProtKB-UniRule"/>
</dbReference>
<keyword evidence="11" id="KW-0963">Cytoplasm</keyword>
<sequence>MTATNQYNAEQIQVLEGLEAVRKRPGMYIGSTGTKGLHHLVWEVIDNSIDEFLADHGDKIEVVIEPDEIVTVRDYGRGIPVDTHSEKGLPAAQLVMTTLHAGGKFDGSGYQVSGGLHGVGVSVVNALSEWLELEIYRDGYLYKQRYEQGYPVTELEKVEKTKETGTKIRFRPDDEIFDEVEYDFETLKKRLQESAFLNKNLEINLKDERNDEEVNFCYSGGLKEFIKYLNKNQTPLLDEIVYTEKEVDDTYVEIAFQYNKSYNQRIYSFANNINTHDGGYHLTGFKTAITKAFNNYAKENNLLKKKDPNLKGRDLREGLTAVVSVKLTDPQFEGQTKTKLGNSEIRTIVERTVYEYLRYYLDTNPKLAKLVVNKALEAVKARNASKKARKLARRKGALTNSSLPGKLSDCSSRKPEKSELYLVEGDSAGGSAKQARDREFQAILPLKGKIMNVERARLNKILKNTEIKSIVTALGAGIGEEFDLENLRYHKIIIMTDADVDGAHICTLILTLFYRYMPELIENNHIYIAQSPLYQVSYGSSKKYIYTNNQLQEYLSDKNRDRVGIQRYKGLGEMNPSQLWETTMNPENRKLQKVEIEDEIEADEIFNQLMGSKASLRREFIMNNADLADNIDV</sequence>
<comment type="miscellaneous">
    <text evidence="11">Few gyrases are as efficient as E.coli at forming negative supercoils. Not all organisms have 2 type II topoisomerases; in organisms with a single type II topoisomerase this enzyme also has to decatenate newly replicated chromosomes.</text>
</comment>
<keyword evidence="3 11" id="KW-0479">Metal-binding</keyword>
<evidence type="ECO:0000256" key="12">
    <source>
        <dbReference type="SAM" id="MobiDB-lite"/>
    </source>
</evidence>
<keyword evidence="7 11" id="KW-0799">Topoisomerase</keyword>
<evidence type="ECO:0000256" key="4">
    <source>
        <dbReference type="ARBA" id="ARBA00022741"/>
    </source>
</evidence>
<dbReference type="PANTHER" id="PTHR45866">
    <property type="entry name" value="DNA GYRASE/TOPOISOMERASE SUBUNIT B"/>
    <property type="match status" value="1"/>
</dbReference>
<dbReference type="AlphaFoldDB" id="A0A938XR98"/>
<feature type="site" description="Interaction with DNA" evidence="11">
    <location>
        <position position="452"/>
    </location>
</feature>
<dbReference type="InterPro" id="IPR036890">
    <property type="entry name" value="HATPase_C_sf"/>
</dbReference>
<keyword evidence="6 11" id="KW-0460">Magnesium</keyword>
<dbReference type="SMART" id="SM00433">
    <property type="entry name" value="TOP2c"/>
    <property type="match status" value="1"/>
</dbReference>
<organism evidence="14 15">
    <name type="scientific">Halanaerobacter jeridensis</name>
    <dbReference type="NCBI Taxonomy" id="706427"/>
    <lineage>
        <taxon>Bacteria</taxon>
        <taxon>Bacillati</taxon>
        <taxon>Bacillota</taxon>
        <taxon>Clostridia</taxon>
        <taxon>Halanaerobiales</taxon>
        <taxon>Halobacteroidaceae</taxon>
        <taxon>Halanaerobacter</taxon>
    </lineage>
</organism>
<dbReference type="Pfam" id="PF00986">
    <property type="entry name" value="DNA_gyraseB_C"/>
    <property type="match status" value="1"/>
</dbReference>
<dbReference type="Gene3D" id="3.40.50.670">
    <property type="match status" value="1"/>
</dbReference>
<dbReference type="GO" id="GO:0005694">
    <property type="term" value="C:chromosome"/>
    <property type="evidence" value="ECO:0007669"/>
    <property type="project" value="InterPro"/>
</dbReference>
<protein>
    <recommendedName>
        <fullName evidence="11">DNA gyrase subunit B</fullName>
        <ecNumber evidence="11">5.6.2.2</ecNumber>
    </recommendedName>
</protein>
<evidence type="ECO:0000256" key="2">
    <source>
        <dbReference type="ARBA" id="ARBA00010708"/>
    </source>
</evidence>
<dbReference type="SMART" id="SM00387">
    <property type="entry name" value="HATPase_c"/>
    <property type="match status" value="1"/>
</dbReference>
<dbReference type="PRINTS" id="PR00418">
    <property type="entry name" value="TPI2FAMILY"/>
</dbReference>
<evidence type="ECO:0000256" key="3">
    <source>
        <dbReference type="ARBA" id="ARBA00022723"/>
    </source>
</evidence>
<evidence type="ECO:0000256" key="8">
    <source>
        <dbReference type="ARBA" id="ARBA00023125"/>
    </source>
</evidence>
<keyword evidence="15" id="KW-1185">Reference proteome</keyword>
<keyword evidence="5 11" id="KW-0067">ATP-binding</keyword>
<evidence type="ECO:0000313" key="14">
    <source>
        <dbReference type="EMBL" id="MBM7555970.1"/>
    </source>
</evidence>
<feature type="binding site" evidence="11">
    <location>
        <position position="497"/>
    </location>
    <ligand>
        <name>Mg(2+)</name>
        <dbReference type="ChEBI" id="CHEBI:18420"/>
        <label>2</label>
    </ligand>
</feature>
<name>A0A938XR98_9FIRM</name>
<dbReference type="PANTHER" id="PTHR45866:SF1">
    <property type="entry name" value="DNA GYRASE SUBUNIT B, MITOCHONDRIAL"/>
    <property type="match status" value="1"/>
</dbReference>
<dbReference type="Proteomes" id="UP000774000">
    <property type="component" value="Unassembled WGS sequence"/>
</dbReference>
<keyword evidence="4 11" id="KW-0547">Nucleotide-binding</keyword>
<dbReference type="InterPro" id="IPR013506">
    <property type="entry name" value="Topo_IIA_bsu_dom2"/>
</dbReference>
<comment type="subunit">
    <text evidence="10">Heterotetramer composed of ParC and ParE.</text>
</comment>
<dbReference type="EMBL" id="JAFBDQ010000003">
    <property type="protein sequence ID" value="MBM7555970.1"/>
    <property type="molecule type" value="Genomic_DNA"/>
</dbReference>
<dbReference type="GO" id="GO:0006261">
    <property type="term" value="P:DNA-templated DNA replication"/>
    <property type="evidence" value="ECO:0007669"/>
    <property type="project" value="UniProtKB-UniRule"/>
</dbReference>
<reference evidence="14" key="1">
    <citation type="submission" date="2021-01" db="EMBL/GenBank/DDBJ databases">
        <title>Genomic Encyclopedia of Type Strains, Phase IV (KMG-IV): sequencing the most valuable type-strain genomes for metagenomic binning, comparative biology and taxonomic classification.</title>
        <authorList>
            <person name="Goeker M."/>
        </authorList>
    </citation>
    <scope>NUCLEOTIDE SEQUENCE</scope>
    <source>
        <strain evidence="14">DSM 23230</strain>
    </source>
</reference>
<dbReference type="GO" id="GO:0003677">
    <property type="term" value="F:DNA binding"/>
    <property type="evidence" value="ECO:0007669"/>
    <property type="project" value="UniProtKB-KW"/>
</dbReference>
<comment type="similarity">
    <text evidence="2 11">Belongs to the type II topoisomerase GyrB family.</text>
</comment>
<comment type="subunit">
    <text evidence="11">Heterotetramer, composed of two GyrA and two GyrB chains. In the heterotetramer, GyrA contains the active site tyrosine that forms a transient covalent intermediate with DNA, while GyrB binds cofactors and catalyzes ATP hydrolysis.</text>
</comment>
<evidence type="ECO:0000256" key="7">
    <source>
        <dbReference type="ARBA" id="ARBA00023029"/>
    </source>
</evidence>
<dbReference type="InterPro" id="IPR034160">
    <property type="entry name" value="TOPRIM_GyrB"/>
</dbReference>
<dbReference type="GO" id="GO:0006265">
    <property type="term" value="P:DNA topological change"/>
    <property type="evidence" value="ECO:0007669"/>
    <property type="project" value="UniProtKB-UniRule"/>
</dbReference>
<keyword evidence="9 11" id="KW-0413">Isomerase</keyword>
<dbReference type="SUPFAM" id="SSF54211">
    <property type="entry name" value="Ribosomal protein S5 domain 2-like"/>
    <property type="match status" value="1"/>
</dbReference>
<accession>A0A938XR98</accession>
<dbReference type="EC" id="5.6.2.2" evidence="11"/>
<dbReference type="NCBIfam" id="NF011501">
    <property type="entry name" value="PRK14939.1"/>
    <property type="match status" value="1"/>
</dbReference>
<dbReference type="InterPro" id="IPR011557">
    <property type="entry name" value="GyrB"/>
</dbReference>
<dbReference type="InterPro" id="IPR003594">
    <property type="entry name" value="HATPase_dom"/>
</dbReference>
<dbReference type="PROSITE" id="PS00177">
    <property type="entry name" value="TOPOISOMERASE_II"/>
    <property type="match status" value="1"/>
</dbReference>
<feature type="binding site" evidence="11">
    <location>
        <position position="499"/>
    </location>
    <ligand>
        <name>Mg(2+)</name>
        <dbReference type="ChEBI" id="CHEBI:18420"/>
        <label>2</label>
    </ligand>
</feature>
<dbReference type="Gene3D" id="3.30.565.10">
    <property type="entry name" value="Histidine kinase-like ATPase, C-terminal domain"/>
    <property type="match status" value="1"/>
</dbReference>
<evidence type="ECO:0000256" key="11">
    <source>
        <dbReference type="HAMAP-Rule" id="MF_01898"/>
    </source>
</evidence>
<comment type="catalytic activity">
    <reaction evidence="1 11">
        <text>ATP-dependent breakage, passage and rejoining of double-stranded DNA.</text>
        <dbReference type="EC" id="5.6.2.2"/>
    </reaction>
</comment>
<keyword evidence="8" id="KW-0238">DNA-binding</keyword>
<dbReference type="InterPro" id="IPR018522">
    <property type="entry name" value="TopoIIA_CS"/>
</dbReference>
<dbReference type="InterPro" id="IPR006171">
    <property type="entry name" value="TOPRIM_dom"/>
</dbReference>
<gene>
    <name evidence="11" type="primary">gyrB</name>
    <name evidence="14" type="ORF">JOC47_000804</name>
</gene>